<accession>A0A8B7NRK5</accession>
<protein>
    <submittedName>
        <fullName evidence="2">Uncharacterized protein LOC108673052</fullName>
    </submittedName>
</protein>
<sequence length="289" mass="31222">MEGVTSELEVKLSPTPLTFASRDDQLVLAEKTECITCDTEKPATEPICDNLVPSVEDGPGEVVDPAVVAINLSRLKPASLMKIPVRIDRKELSALVDSGPTASLIRTSVVEVVPCTDELQDVIGLGGTTRALGKISCRVECRGVTCVDSSFLVVPDSCLEHDVILGSDFLTANRLIVDMEKRALRQNFEIGWTDVSYGEDGRSVVHHTMLPVFASSDVRVRSGESVLVPVSVPFSCDGDYYYNGEISQGNLHGIEGVLSFPEGQKSAHVMVCKPIFAKDRSEIISRGTI</sequence>
<dbReference type="InterPro" id="IPR021109">
    <property type="entry name" value="Peptidase_aspartic_dom_sf"/>
</dbReference>
<dbReference type="CDD" id="cd00303">
    <property type="entry name" value="retropepsin_like"/>
    <property type="match status" value="1"/>
</dbReference>
<dbReference type="SUPFAM" id="SSF50630">
    <property type="entry name" value="Acid proteases"/>
    <property type="match status" value="1"/>
</dbReference>
<dbReference type="Pfam" id="PF13650">
    <property type="entry name" value="Asp_protease_2"/>
    <property type="match status" value="1"/>
</dbReference>
<gene>
    <name evidence="2" type="primary">LOC108673052</name>
</gene>
<dbReference type="Proteomes" id="UP000694843">
    <property type="component" value="Unplaced"/>
</dbReference>
<name>A0A8B7NRK5_HYAAZ</name>
<evidence type="ECO:0000313" key="2">
    <source>
        <dbReference type="RefSeq" id="XP_018016320.1"/>
    </source>
</evidence>
<proteinExistence type="predicted"/>
<organism evidence="1 2">
    <name type="scientific">Hyalella azteca</name>
    <name type="common">Amphipod</name>
    <dbReference type="NCBI Taxonomy" id="294128"/>
    <lineage>
        <taxon>Eukaryota</taxon>
        <taxon>Metazoa</taxon>
        <taxon>Ecdysozoa</taxon>
        <taxon>Arthropoda</taxon>
        <taxon>Crustacea</taxon>
        <taxon>Multicrustacea</taxon>
        <taxon>Malacostraca</taxon>
        <taxon>Eumalacostraca</taxon>
        <taxon>Peracarida</taxon>
        <taxon>Amphipoda</taxon>
        <taxon>Senticaudata</taxon>
        <taxon>Talitrida</taxon>
        <taxon>Talitroidea</taxon>
        <taxon>Hyalellidae</taxon>
        <taxon>Hyalella</taxon>
    </lineage>
</organism>
<keyword evidence="1" id="KW-1185">Reference proteome</keyword>
<evidence type="ECO:0000313" key="1">
    <source>
        <dbReference type="Proteomes" id="UP000694843"/>
    </source>
</evidence>
<dbReference type="RefSeq" id="XP_018016320.1">
    <property type="nucleotide sequence ID" value="XM_018160831.2"/>
</dbReference>
<dbReference type="OrthoDB" id="8066224at2759"/>
<dbReference type="KEGG" id="hazt:108673052"/>
<dbReference type="Gene3D" id="2.40.70.10">
    <property type="entry name" value="Acid Proteases"/>
    <property type="match status" value="1"/>
</dbReference>
<dbReference type="GeneID" id="108673052"/>
<dbReference type="AlphaFoldDB" id="A0A8B7NRK5"/>
<reference evidence="2" key="1">
    <citation type="submission" date="2025-08" db="UniProtKB">
        <authorList>
            <consortium name="RefSeq"/>
        </authorList>
    </citation>
    <scope>IDENTIFICATION</scope>
</reference>
<feature type="non-terminal residue" evidence="2">
    <location>
        <position position="289"/>
    </location>
</feature>